<dbReference type="GO" id="GO:0005868">
    <property type="term" value="C:cytoplasmic dynein complex"/>
    <property type="evidence" value="ECO:0007669"/>
    <property type="project" value="TreeGrafter"/>
</dbReference>
<protein>
    <recommendedName>
        <fullName evidence="6">WD40 domain containing protein</fullName>
    </recommendedName>
</protein>
<keyword evidence="3" id="KW-0677">Repeat</keyword>
<keyword evidence="1" id="KW-0963">Cytoplasm</keyword>
<name>A0A077ZEV7_TRITR</name>
<dbReference type="InterPro" id="IPR015943">
    <property type="entry name" value="WD40/YVTN_repeat-like_dom_sf"/>
</dbReference>
<dbReference type="InterPro" id="IPR050687">
    <property type="entry name" value="Dynein_IC"/>
</dbReference>
<evidence type="ECO:0000256" key="3">
    <source>
        <dbReference type="ARBA" id="ARBA00022737"/>
    </source>
</evidence>
<reference evidence="4" key="1">
    <citation type="submission" date="2014-01" db="EMBL/GenBank/DDBJ databases">
        <authorList>
            <person name="Aslett M."/>
        </authorList>
    </citation>
    <scope>NUCLEOTIDE SEQUENCE</scope>
</reference>
<dbReference type="InterPro" id="IPR036322">
    <property type="entry name" value="WD40_repeat_dom_sf"/>
</dbReference>
<gene>
    <name evidence="4" type="ORF">TTRE_0000722201</name>
</gene>
<evidence type="ECO:0008006" key="6">
    <source>
        <dbReference type="Google" id="ProtNLM"/>
    </source>
</evidence>
<reference evidence="4" key="2">
    <citation type="submission" date="2014-03" db="EMBL/GenBank/DDBJ databases">
        <title>The whipworm genome and dual-species transcriptomics of an intimate host-pathogen interaction.</title>
        <authorList>
            <person name="Foth B.J."/>
            <person name="Tsai I.J."/>
            <person name="Reid A.J."/>
            <person name="Bancroft A.J."/>
            <person name="Nichol S."/>
            <person name="Tracey A."/>
            <person name="Holroyd N."/>
            <person name="Cotton J.A."/>
            <person name="Stanley E.J."/>
            <person name="Zarowiecki M."/>
            <person name="Liu J.Z."/>
            <person name="Huckvale T."/>
            <person name="Cooper P.J."/>
            <person name="Grencis R.K."/>
            <person name="Berriman M."/>
        </authorList>
    </citation>
    <scope>NUCLEOTIDE SEQUENCE [LARGE SCALE GENOMIC DNA]</scope>
</reference>
<sequence>MAANFKDEDFDVVSITRRRYDQQNKVDKISQTNSQTWQCTATQTDQKSAAVQTDTVVTIVGDKVELTAEKESEVKSFLKKAVPLLINEIEQKRVIDDWMTAIESVWSGTGCNYSLKCSLKPAEENLNHISAIVWNSSGSILAVSYGYKNHEDWPELGGSLFNNIKRLLPKALILITDFSMLRCFHQSAIAAWNKSSLHLKNNKPDWYFPAVECYSDIKFHPTFNKLLAAGMTNGVIQLYDFSTSGNHLVESTREDKAQPQLNSLHWLCVEKKRTYLASCSASGIIQLYLFGSDRKLKLHRCFVITQEHLPRVLRGSVHSNWPVGMVDLAILAGDSGDFVAAGETGALFLCNVKSKEPSKSILTSEISMPQYNPVILQFDPHWGALYCLASNPVLDGLFCSSGMERKIKLFLSPSNVPIREYSIDQPAGCLFWSTNCPTVFGCSMAGGRIAFYDILKSGDSPCFTLNASNDWTEAPLVSWNPETSLLLACSDKAAVVNVWQLTDDLTDNTGNLRKAFRRMYVEQSK</sequence>
<keyword evidence="2" id="KW-0853">WD repeat</keyword>
<evidence type="ECO:0000256" key="1">
    <source>
        <dbReference type="ARBA" id="ARBA00022490"/>
    </source>
</evidence>
<proteinExistence type="predicted"/>
<dbReference type="GO" id="GO:0042073">
    <property type="term" value="P:intraciliary transport"/>
    <property type="evidence" value="ECO:0007669"/>
    <property type="project" value="TreeGrafter"/>
</dbReference>
<dbReference type="AlphaFoldDB" id="A0A077ZEV7"/>
<keyword evidence="5" id="KW-1185">Reference proteome</keyword>
<dbReference type="GO" id="GO:0045504">
    <property type="term" value="F:dynein heavy chain binding"/>
    <property type="evidence" value="ECO:0007669"/>
    <property type="project" value="TreeGrafter"/>
</dbReference>
<dbReference type="SUPFAM" id="SSF50978">
    <property type="entry name" value="WD40 repeat-like"/>
    <property type="match status" value="1"/>
</dbReference>
<dbReference type="Gene3D" id="2.130.10.10">
    <property type="entry name" value="YVTN repeat-like/Quinoprotein amine dehydrogenase"/>
    <property type="match status" value="2"/>
</dbReference>
<dbReference type="OrthoDB" id="445052at2759"/>
<evidence type="ECO:0000313" key="5">
    <source>
        <dbReference type="Proteomes" id="UP000030665"/>
    </source>
</evidence>
<dbReference type="Proteomes" id="UP000030665">
    <property type="component" value="Unassembled WGS sequence"/>
</dbReference>
<organism evidence="4 5">
    <name type="scientific">Trichuris trichiura</name>
    <name type="common">Whipworm</name>
    <name type="synonym">Trichocephalus trichiurus</name>
    <dbReference type="NCBI Taxonomy" id="36087"/>
    <lineage>
        <taxon>Eukaryota</taxon>
        <taxon>Metazoa</taxon>
        <taxon>Ecdysozoa</taxon>
        <taxon>Nematoda</taxon>
        <taxon>Enoplea</taxon>
        <taxon>Dorylaimia</taxon>
        <taxon>Trichinellida</taxon>
        <taxon>Trichuridae</taxon>
        <taxon>Trichuris</taxon>
    </lineage>
</organism>
<dbReference type="GO" id="GO:0097014">
    <property type="term" value="C:ciliary plasm"/>
    <property type="evidence" value="ECO:0007669"/>
    <property type="project" value="TreeGrafter"/>
</dbReference>
<evidence type="ECO:0000256" key="2">
    <source>
        <dbReference type="ARBA" id="ARBA00022574"/>
    </source>
</evidence>
<evidence type="ECO:0000313" key="4">
    <source>
        <dbReference type="EMBL" id="CDW58896.1"/>
    </source>
</evidence>
<dbReference type="GO" id="GO:0045503">
    <property type="term" value="F:dynein light chain binding"/>
    <property type="evidence" value="ECO:0007669"/>
    <property type="project" value="TreeGrafter"/>
</dbReference>
<dbReference type="STRING" id="36087.A0A077ZEV7"/>
<dbReference type="EMBL" id="HG806444">
    <property type="protein sequence ID" value="CDW58896.1"/>
    <property type="molecule type" value="Genomic_DNA"/>
</dbReference>
<accession>A0A077ZEV7</accession>
<dbReference type="PANTHER" id="PTHR12442:SF26">
    <property type="entry name" value="CYTOPLASMIC DYNEIN 2 INTERMEDIATE CHAIN 2"/>
    <property type="match status" value="1"/>
</dbReference>
<dbReference type="PANTHER" id="PTHR12442">
    <property type="entry name" value="DYNEIN INTERMEDIATE CHAIN"/>
    <property type="match status" value="1"/>
</dbReference>